<feature type="chain" id="PRO_5026039442" description="Amino acid permease/ SLC12A domain-containing protein" evidence="1">
    <location>
        <begin position="17"/>
        <end position="196"/>
    </location>
</feature>
<sequence>MYTLSILALISALAFAALLPTMIGLIRMEAAMIASGVPTYVNVDWRDTIIGEESKQPFGVGIFVRSVRSVDITTLQSIALGYVIWAAALAMASPVKDINNDLSNAYGCTTQHLRLLLLHRQSCILVQHSTSQQQYSTCTTRALHFQPSFPHYFQERLMLIQLQLMSSILALHPCRERITSGIGLDLLVANFIFRHA</sequence>
<evidence type="ECO:0000313" key="3">
    <source>
        <dbReference type="Proteomes" id="UP000503462"/>
    </source>
</evidence>
<reference evidence="2 3" key="1">
    <citation type="journal article" date="2016" name="Sci. Rep.">
        <title>Peltaster fructicola genome reveals evolution from an invasive phytopathogen to an ectophytic parasite.</title>
        <authorList>
            <person name="Xu C."/>
            <person name="Chen H."/>
            <person name="Gleason M.L."/>
            <person name="Xu J.R."/>
            <person name="Liu H."/>
            <person name="Zhang R."/>
            <person name="Sun G."/>
        </authorList>
    </citation>
    <scope>NUCLEOTIDE SEQUENCE [LARGE SCALE GENOMIC DNA]</scope>
    <source>
        <strain evidence="2 3">LNHT1506</strain>
    </source>
</reference>
<dbReference type="Proteomes" id="UP000503462">
    <property type="component" value="Chromosome 2"/>
</dbReference>
<keyword evidence="3" id="KW-1185">Reference proteome</keyword>
<accession>A0A6H0XPL4</accession>
<gene>
    <name evidence="2" type="ORF">AMS68_002143</name>
</gene>
<dbReference type="EMBL" id="CP051140">
    <property type="protein sequence ID" value="QIW96625.1"/>
    <property type="molecule type" value="Genomic_DNA"/>
</dbReference>
<name>A0A6H0XPL4_9PEZI</name>
<evidence type="ECO:0000256" key="1">
    <source>
        <dbReference type="SAM" id="SignalP"/>
    </source>
</evidence>
<protein>
    <recommendedName>
        <fullName evidence="4">Amino acid permease/ SLC12A domain-containing protein</fullName>
    </recommendedName>
</protein>
<organism evidence="2 3">
    <name type="scientific">Peltaster fructicola</name>
    <dbReference type="NCBI Taxonomy" id="286661"/>
    <lineage>
        <taxon>Eukaryota</taxon>
        <taxon>Fungi</taxon>
        <taxon>Dikarya</taxon>
        <taxon>Ascomycota</taxon>
        <taxon>Pezizomycotina</taxon>
        <taxon>Dothideomycetes</taxon>
        <taxon>Dothideomycetes incertae sedis</taxon>
        <taxon>Peltaster</taxon>
    </lineage>
</organism>
<dbReference type="AlphaFoldDB" id="A0A6H0XPL4"/>
<evidence type="ECO:0000313" key="2">
    <source>
        <dbReference type="EMBL" id="QIW96625.1"/>
    </source>
</evidence>
<evidence type="ECO:0008006" key="4">
    <source>
        <dbReference type="Google" id="ProtNLM"/>
    </source>
</evidence>
<feature type="signal peptide" evidence="1">
    <location>
        <begin position="1"/>
        <end position="16"/>
    </location>
</feature>
<keyword evidence="1" id="KW-0732">Signal</keyword>
<proteinExistence type="predicted"/>